<evidence type="ECO:0000313" key="1">
    <source>
        <dbReference type="EMBL" id="SCZ96859.1"/>
    </source>
</evidence>
<evidence type="ECO:0000313" key="2">
    <source>
        <dbReference type="Proteomes" id="UP000249723"/>
    </source>
</evidence>
<sequence>MGVSGNGRAHVYDSTTNTLWVLDLVQRTGVYYVDHEHCIQVTLSASI</sequence>
<name>A0A2X0LKL9_9BASI</name>
<gene>
    <name evidence="1" type="ORF">BZ3500_MVSOF-1268-A1-R1_CHR4-1G06792</name>
</gene>
<dbReference type="AlphaFoldDB" id="A0A2X0LKL9"/>
<keyword evidence="2" id="KW-1185">Reference proteome</keyword>
<dbReference type="EMBL" id="FMWP01000091">
    <property type="protein sequence ID" value="SCZ96859.1"/>
    <property type="molecule type" value="Genomic_DNA"/>
</dbReference>
<protein>
    <submittedName>
        <fullName evidence="1">BZ3500_MvSof-1268-A1-R1_Chr4-1g06792 protein</fullName>
    </submittedName>
</protein>
<dbReference type="Proteomes" id="UP000249723">
    <property type="component" value="Unassembled WGS sequence"/>
</dbReference>
<reference evidence="2" key="1">
    <citation type="submission" date="2016-10" db="EMBL/GenBank/DDBJ databases">
        <authorList>
            <person name="Jeantristanb JTB J.-T."/>
            <person name="Ricardo R."/>
        </authorList>
    </citation>
    <scope>NUCLEOTIDE SEQUENCE [LARGE SCALE GENOMIC DNA]</scope>
</reference>
<proteinExistence type="predicted"/>
<organism evidence="1 2">
    <name type="scientific">Microbotryum saponariae</name>
    <dbReference type="NCBI Taxonomy" id="289078"/>
    <lineage>
        <taxon>Eukaryota</taxon>
        <taxon>Fungi</taxon>
        <taxon>Dikarya</taxon>
        <taxon>Basidiomycota</taxon>
        <taxon>Pucciniomycotina</taxon>
        <taxon>Microbotryomycetes</taxon>
        <taxon>Microbotryales</taxon>
        <taxon>Microbotryaceae</taxon>
        <taxon>Microbotryum</taxon>
    </lineage>
</organism>
<accession>A0A2X0LKL9</accession>